<evidence type="ECO:0000256" key="1">
    <source>
        <dbReference type="SAM" id="MobiDB-lite"/>
    </source>
</evidence>
<sequence length="252" mass="27827">MYSMQLHNMTILDYWFMFHYLRSQDGPAASSWYINYCGPKTKSNHSTATHYAVSDSYGYHPVALHADPLIDVLRDPCHKSYPSSSTLLGRPASSSTISDAKQRVAPPLTPAVADLRIHLGFTRPGGRRQNSIPVGHWWSDDSISVTCAIGRCLGVLFQDPGYTRLNYIDPLYDTQRATHKSPPEPSRGCPMSSSSVLHRDNIHRIVPGPGGNGPGDWSLLLLRTNDHRAGSLLTPRSNRSQVEPGIEEIGPP</sequence>
<organism evidence="2 3">
    <name type="scientific">Rhodonia placenta</name>
    <dbReference type="NCBI Taxonomy" id="104341"/>
    <lineage>
        <taxon>Eukaryota</taxon>
        <taxon>Fungi</taxon>
        <taxon>Dikarya</taxon>
        <taxon>Basidiomycota</taxon>
        <taxon>Agaricomycotina</taxon>
        <taxon>Agaricomycetes</taxon>
        <taxon>Polyporales</taxon>
        <taxon>Adustoporiaceae</taxon>
        <taxon>Rhodonia</taxon>
    </lineage>
</organism>
<feature type="compositionally biased region" description="Polar residues" evidence="1">
    <location>
        <begin position="82"/>
        <end position="99"/>
    </location>
</feature>
<name>A0A8H7P9H3_9APHY</name>
<proteinExistence type="predicted"/>
<reference evidence="2" key="1">
    <citation type="submission" date="2020-11" db="EMBL/GenBank/DDBJ databases">
        <authorList>
            <person name="Koelle M."/>
            <person name="Horta M.A.C."/>
            <person name="Nowrousian M."/>
            <person name="Ohm R.A."/>
            <person name="Benz P."/>
            <person name="Pilgard A."/>
        </authorList>
    </citation>
    <scope>NUCLEOTIDE SEQUENCE</scope>
    <source>
        <strain evidence="2">FPRL280</strain>
    </source>
</reference>
<comment type="caution">
    <text evidence="2">The sequence shown here is derived from an EMBL/GenBank/DDBJ whole genome shotgun (WGS) entry which is preliminary data.</text>
</comment>
<accession>A0A8H7P9H3</accession>
<evidence type="ECO:0000313" key="2">
    <source>
        <dbReference type="EMBL" id="KAF9820348.1"/>
    </source>
</evidence>
<evidence type="ECO:0000313" key="3">
    <source>
        <dbReference type="Proteomes" id="UP000639403"/>
    </source>
</evidence>
<dbReference type="AlphaFoldDB" id="A0A8H7P9H3"/>
<reference evidence="2" key="2">
    <citation type="journal article" name="Front. Microbiol.">
        <title>Degradative Capacity of Two Strains of Rhodonia placenta: From Phenotype to Genotype.</title>
        <authorList>
            <person name="Kolle M."/>
            <person name="Horta M.A.C."/>
            <person name="Nowrousian M."/>
            <person name="Ohm R.A."/>
            <person name="Benz J.P."/>
            <person name="Pilgard A."/>
        </authorList>
    </citation>
    <scope>NUCLEOTIDE SEQUENCE</scope>
    <source>
        <strain evidence="2">FPRL280</strain>
    </source>
</reference>
<gene>
    <name evidence="2" type="ORF">IEO21_01357</name>
</gene>
<dbReference type="Proteomes" id="UP000639403">
    <property type="component" value="Unassembled WGS sequence"/>
</dbReference>
<protein>
    <submittedName>
        <fullName evidence="2">Uncharacterized protein</fullName>
    </submittedName>
</protein>
<feature type="region of interest" description="Disordered" evidence="1">
    <location>
        <begin position="82"/>
        <end position="104"/>
    </location>
</feature>
<feature type="region of interest" description="Disordered" evidence="1">
    <location>
        <begin position="230"/>
        <end position="252"/>
    </location>
</feature>
<dbReference type="EMBL" id="JADOXO010000010">
    <property type="protein sequence ID" value="KAF9820348.1"/>
    <property type="molecule type" value="Genomic_DNA"/>
</dbReference>